<protein>
    <submittedName>
        <fullName evidence="1">Uncharacterized protein</fullName>
    </submittedName>
</protein>
<reference evidence="1 2" key="1">
    <citation type="submission" date="2015-01" db="EMBL/GenBank/DDBJ databases">
        <title>Evolution of Trichinella species and genotypes.</title>
        <authorList>
            <person name="Korhonen P.K."/>
            <person name="Edoardo P."/>
            <person name="Giuseppe L.R."/>
            <person name="Gasser R.B."/>
        </authorList>
    </citation>
    <scope>NUCLEOTIDE SEQUENCE [LARGE SCALE GENOMIC DNA]</scope>
    <source>
        <strain evidence="1">ISS1980</strain>
    </source>
</reference>
<evidence type="ECO:0000313" key="2">
    <source>
        <dbReference type="Proteomes" id="UP000054843"/>
    </source>
</evidence>
<dbReference type="AlphaFoldDB" id="A0A0V1MI04"/>
<comment type="caution">
    <text evidence="1">The sequence shown here is derived from an EMBL/GenBank/DDBJ whole genome shotgun (WGS) entry which is preliminary data.</text>
</comment>
<proteinExistence type="predicted"/>
<dbReference type="EMBL" id="JYDO01000100">
    <property type="protein sequence ID" value="KRZ71235.1"/>
    <property type="molecule type" value="Genomic_DNA"/>
</dbReference>
<keyword evidence="2" id="KW-1185">Reference proteome</keyword>
<name>A0A0V1MI04_9BILA</name>
<organism evidence="1 2">
    <name type="scientific">Trichinella papuae</name>
    <dbReference type="NCBI Taxonomy" id="268474"/>
    <lineage>
        <taxon>Eukaryota</taxon>
        <taxon>Metazoa</taxon>
        <taxon>Ecdysozoa</taxon>
        <taxon>Nematoda</taxon>
        <taxon>Enoplea</taxon>
        <taxon>Dorylaimia</taxon>
        <taxon>Trichinellida</taxon>
        <taxon>Trichinellidae</taxon>
        <taxon>Trichinella</taxon>
    </lineage>
</organism>
<dbReference type="Proteomes" id="UP000054843">
    <property type="component" value="Unassembled WGS sequence"/>
</dbReference>
<accession>A0A0V1MI04</accession>
<gene>
    <name evidence="1" type="ORF">T10_3954</name>
</gene>
<evidence type="ECO:0000313" key="1">
    <source>
        <dbReference type="EMBL" id="KRZ71235.1"/>
    </source>
</evidence>
<sequence>MSVFSHKQNISADVTPFKPASSRALQFFQIMETVDCDNPNCLQIEAFFLPSFNALTTATLSFTDNAISFDMNYEGSQLLLIPSLYPSFKSAIENVFDVYDIAKPTKDKASIAVDETSL</sequence>